<feature type="region of interest" description="Disordered" evidence="1">
    <location>
        <begin position="76"/>
        <end position="104"/>
    </location>
</feature>
<protein>
    <submittedName>
        <fullName evidence="2">Uncharacterized protein</fullName>
    </submittedName>
</protein>
<dbReference type="AlphaFoldDB" id="A0A803M8U5"/>
<evidence type="ECO:0000313" key="3">
    <source>
        <dbReference type="Proteomes" id="UP000596660"/>
    </source>
</evidence>
<reference evidence="2" key="1">
    <citation type="journal article" date="2017" name="Nature">
        <title>The genome of Chenopodium quinoa.</title>
        <authorList>
            <person name="Jarvis D.E."/>
            <person name="Ho Y.S."/>
            <person name="Lightfoot D.J."/>
            <person name="Schmoeckel S.M."/>
            <person name="Li B."/>
            <person name="Borm T.J.A."/>
            <person name="Ohyanagi H."/>
            <person name="Mineta K."/>
            <person name="Michell C.T."/>
            <person name="Saber N."/>
            <person name="Kharbatia N.M."/>
            <person name="Rupper R.R."/>
            <person name="Sharp A.R."/>
            <person name="Dally N."/>
            <person name="Boughton B.A."/>
            <person name="Woo Y.H."/>
            <person name="Gao G."/>
            <person name="Schijlen E.G.W.M."/>
            <person name="Guo X."/>
            <person name="Momin A.A."/>
            <person name="Negrao S."/>
            <person name="Al-Babili S."/>
            <person name="Gehring C."/>
            <person name="Roessner U."/>
            <person name="Jung C."/>
            <person name="Murphy K."/>
            <person name="Arold S.T."/>
            <person name="Gojobori T."/>
            <person name="van der Linden C.G."/>
            <person name="van Loo E.N."/>
            <person name="Jellen E.N."/>
            <person name="Maughan P.J."/>
            <person name="Tester M."/>
        </authorList>
    </citation>
    <scope>NUCLEOTIDE SEQUENCE [LARGE SCALE GENOMIC DNA]</scope>
    <source>
        <strain evidence="2">cv. PI 614886</strain>
    </source>
</reference>
<keyword evidence="3" id="KW-1185">Reference proteome</keyword>
<dbReference type="Gramene" id="AUR62025321-RA">
    <property type="protein sequence ID" value="AUR62025321-RA:cds"/>
    <property type="gene ID" value="AUR62025321"/>
</dbReference>
<evidence type="ECO:0000256" key="1">
    <source>
        <dbReference type="SAM" id="MobiDB-lite"/>
    </source>
</evidence>
<sequence length="104" mass="11826">MESEKARENLGLSSEENDLLQRSNKKFKRQLENSSDENAMDVEMLGTNKNHNPGGQKQGPYLRAMQGMASTVNPLFKNQDIGEEDVSDDDIPDETEEDDEKCRY</sequence>
<feature type="region of interest" description="Disordered" evidence="1">
    <location>
        <begin position="1"/>
        <end position="61"/>
    </location>
</feature>
<accession>A0A803M8U5</accession>
<name>A0A803M8U5_CHEQI</name>
<organism evidence="2 3">
    <name type="scientific">Chenopodium quinoa</name>
    <name type="common">Quinoa</name>
    <dbReference type="NCBI Taxonomy" id="63459"/>
    <lineage>
        <taxon>Eukaryota</taxon>
        <taxon>Viridiplantae</taxon>
        <taxon>Streptophyta</taxon>
        <taxon>Embryophyta</taxon>
        <taxon>Tracheophyta</taxon>
        <taxon>Spermatophyta</taxon>
        <taxon>Magnoliopsida</taxon>
        <taxon>eudicotyledons</taxon>
        <taxon>Gunneridae</taxon>
        <taxon>Pentapetalae</taxon>
        <taxon>Caryophyllales</taxon>
        <taxon>Chenopodiaceae</taxon>
        <taxon>Chenopodioideae</taxon>
        <taxon>Atripliceae</taxon>
        <taxon>Chenopodium</taxon>
    </lineage>
</organism>
<dbReference type="Proteomes" id="UP000596660">
    <property type="component" value="Unplaced"/>
</dbReference>
<feature type="compositionally biased region" description="Acidic residues" evidence="1">
    <location>
        <begin position="81"/>
        <end position="104"/>
    </location>
</feature>
<dbReference type="EnsemblPlants" id="AUR62025321-RA">
    <property type="protein sequence ID" value="AUR62025321-RA:cds"/>
    <property type="gene ID" value="AUR62025321"/>
</dbReference>
<reference evidence="2" key="2">
    <citation type="submission" date="2021-03" db="UniProtKB">
        <authorList>
            <consortium name="EnsemblPlants"/>
        </authorList>
    </citation>
    <scope>IDENTIFICATION</scope>
</reference>
<proteinExistence type="predicted"/>
<evidence type="ECO:0000313" key="2">
    <source>
        <dbReference type="EnsemblPlants" id="AUR62025321-RA:cds"/>
    </source>
</evidence>